<evidence type="ECO:0000313" key="1">
    <source>
        <dbReference type="EMBL" id="PVI00195.1"/>
    </source>
</evidence>
<sequence>MPHSRAHRNIPYPQTVNRCSEFCNFTGREPGTSADACLIARSPRLSHPPSLIRPESLMTIFTPALVAVSLVSNLLDYPDTHVGGGCAISQSVDEPASVPPCQSLLASVCY</sequence>
<dbReference type="Proteomes" id="UP000244855">
    <property type="component" value="Unassembled WGS sequence"/>
</dbReference>
<evidence type="ECO:0000313" key="2">
    <source>
        <dbReference type="Proteomes" id="UP000244855"/>
    </source>
</evidence>
<keyword evidence="2" id="KW-1185">Reference proteome</keyword>
<name>A0A2V1DSK6_9PLEO</name>
<dbReference type="EMBL" id="KZ805377">
    <property type="protein sequence ID" value="PVI00195.1"/>
    <property type="molecule type" value="Genomic_DNA"/>
</dbReference>
<accession>A0A2V1DSK6</accession>
<organism evidence="1 2">
    <name type="scientific">Periconia macrospinosa</name>
    <dbReference type="NCBI Taxonomy" id="97972"/>
    <lineage>
        <taxon>Eukaryota</taxon>
        <taxon>Fungi</taxon>
        <taxon>Dikarya</taxon>
        <taxon>Ascomycota</taxon>
        <taxon>Pezizomycotina</taxon>
        <taxon>Dothideomycetes</taxon>
        <taxon>Pleosporomycetidae</taxon>
        <taxon>Pleosporales</taxon>
        <taxon>Massarineae</taxon>
        <taxon>Periconiaceae</taxon>
        <taxon>Periconia</taxon>
    </lineage>
</organism>
<reference evidence="1 2" key="1">
    <citation type="journal article" date="2018" name="Sci. Rep.">
        <title>Comparative genomics provides insights into the lifestyle and reveals functional heterogeneity of dark septate endophytic fungi.</title>
        <authorList>
            <person name="Knapp D.G."/>
            <person name="Nemeth J.B."/>
            <person name="Barry K."/>
            <person name="Hainaut M."/>
            <person name="Henrissat B."/>
            <person name="Johnson J."/>
            <person name="Kuo A."/>
            <person name="Lim J.H.P."/>
            <person name="Lipzen A."/>
            <person name="Nolan M."/>
            <person name="Ohm R.A."/>
            <person name="Tamas L."/>
            <person name="Grigoriev I.V."/>
            <person name="Spatafora J.W."/>
            <person name="Nagy L.G."/>
            <person name="Kovacs G.M."/>
        </authorList>
    </citation>
    <scope>NUCLEOTIDE SEQUENCE [LARGE SCALE GENOMIC DNA]</scope>
    <source>
        <strain evidence="1 2">DSE2036</strain>
    </source>
</reference>
<proteinExistence type="predicted"/>
<dbReference type="AlphaFoldDB" id="A0A2V1DSK6"/>
<gene>
    <name evidence="1" type="ORF">DM02DRAFT_655647</name>
</gene>
<protein>
    <submittedName>
        <fullName evidence="1">Uncharacterized protein</fullName>
    </submittedName>
</protein>